<comment type="subcellular location">
    <subcellularLocation>
        <location evidence="4 5">Nucleus</location>
    </subcellularLocation>
</comment>
<proteinExistence type="predicted"/>
<dbReference type="GO" id="GO:0000981">
    <property type="term" value="F:DNA-binding transcription factor activity, RNA polymerase II-specific"/>
    <property type="evidence" value="ECO:0007669"/>
    <property type="project" value="InterPro"/>
</dbReference>
<keyword evidence="8" id="KW-1185">Reference proteome</keyword>
<dbReference type="GO" id="GO:0000978">
    <property type="term" value="F:RNA polymerase II cis-regulatory region sequence-specific DNA binding"/>
    <property type="evidence" value="ECO:0007669"/>
    <property type="project" value="TreeGrafter"/>
</dbReference>
<dbReference type="STRING" id="1288291.A0A059EWY1"/>
<organism evidence="7 8">
    <name type="scientific">Anncaliia algerae PRA339</name>
    <dbReference type="NCBI Taxonomy" id="1288291"/>
    <lineage>
        <taxon>Eukaryota</taxon>
        <taxon>Fungi</taxon>
        <taxon>Fungi incertae sedis</taxon>
        <taxon>Microsporidia</taxon>
        <taxon>Tubulinosematoidea</taxon>
        <taxon>Tubulinosematidae</taxon>
        <taxon>Anncaliia</taxon>
    </lineage>
</organism>
<feature type="DNA-binding region" description="Homeobox" evidence="4">
    <location>
        <begin position="33"/>
        <end position="88"/>
    </location>
</feature>
<dbReference type="PANTHER" id="PTHR24324:SF9">
    <property type="entry name" value="HOMEOBOX DOMAIN-CONTAINING PROTEIN"/>
    <property type="match status" value="1"/>
</dbReference>
<gene>
    <name evidence="7" type="ORF">H312_03390</name>
</gene>
<feature type="domain" description="Homeobox" evidence="6">
    <location>
        <begin position="31"/>
        <end position="87"/>
    </location>
</feature>
<evidence type="ECO:0000256" key="4">
    <source>
        <dbReference type="PROSITE-ProRule" id="PRU00108"/>
    </source>
</evidence>
<dbReference type="InterPro" id="IPR001356">
    <property type="entry name" value="HD"/>
</dbReference>
<reference evidence="7 8" key="2">
    <citation type="submission" date="2014-03" db="EMBL/GenBank/DDBJ databases">
        <title>The Genome Sequence of Anncaliia algerae insect isolate PRA339.</title>
        <authorList>
            <consortium name="The Broad Institute Genome Sequencing Platform"/>
            <consortium name="The Broad Institute Genome Sequencing Center for Infectious Disease"/>
            <person name="Cuomo C."/>
            <person name="Becnel J."/>
            <person name="Sanscrainte N."/>
            <person name="Walker B."/>
            <person name="Young S.K."/>
            <person name="Zeng Q."/>
            <person name="Gargeya S."/>
            <person name="Fitzgerald M."/>
            <person name="Haas B."/>
            <person name="Abouelleil A."/>
            <person name="Alvarado L."/>
            <person name="Arachchi H.M."/>
            <person name="Berlin A.M."/>
            <person name="Chapman S.B."/>
            <person name="Dewar J."/>
            <person name="Goldberg J."/>
            <person name="Griggs A."/>
            <person name="Gujja S."/>
            <person name="Hansen M."/>
            <person name="Howarth C."/>
            <person name="Imamovic A."/>
            <person name="Larimer J."/>
            <person name="McCowan C."/>
            <person name="Murphy C."/>
            <person name="Neiman D."/>
            <person name="Pearson M."/>
            <person name="Priest M."/>
            <person name="Roberts A."/>
            <person name="Saif S."/>
            <person name="Shea T."/>
            <person name="Sisk P."/>
            <person name="Sykes S."/>
            <person name="Wortman J."/>
            <person name="Nusbaum C."/>
            <person name="Birren B."/>
        </authorList>
    </citation>
    <scope>NUCLEOTIDE SEQUENCE [LARGE SCALE GENOMIC DNA]</scope>
    <source>
        <strain evidence="7 8">PRA339</strain>
    </source>
</reference>
<accession>A0A059EWY1</accession>
<dbReference type="PANTHER" id="PTHR24324">
    <property type="entry name" value="HOMEOBOX PROTEIN HHEX"/>
    <property type="match status" value="1"/>
</dbReference>
<dbReference type="VEuPathDB" id="MicrosporidiaDB:H312_03390"/>
<dbReference type="InterPro" id="IPR017970">
    <property type="entry name" value="Homeobox_CS"/>
</dbReference>
<dbReference type="EMBL" id="KK365321">
    <property type="protein sequence ID" value="KCZ79226.1"/>
    <property type="molecule type" value="Genomic_DNA"/>
</dbReference>
<dbReference type="OrthoDB" id="6159439at2759"/>
<evidence type="ECO:0000256" key="3">
    <source>
        <dbReference type="ARBA" id="ARBA00023242"/>
    </source>
</evidence>
<dbReference type="Gene3D" id="1.10.10.60">
    <property type="entry name" value="Homeodomain-like"/>
    <property type="match status" value="1"/>
</dbReference>
<dbReference type="HOGENOM" id="CLU_1570231_0_0_1"/>
<dbReference type="PROSITE" id="PS00027">
    <property type="entry name" value="HOMEOBOX_1"/>
    <property type="match status" value="1"/>
</dbReference>
<evidence type="ECO:0000313" key="7">
    <source>
        <dbReference type="EMBL" id="KCZ79226.1"/>
    </source>
</evidence>
<evidence type="ECO:0000313" key="8">
    <source>
        <dbReference type="Proteomes" id="UP000030655"/>
    </source>
</evidence>
<keyword evidence="1 4" id="KW-0238">DNA-binding</keyword>
<evidence type="ECO:0000256" key="5">
    <source>
        <dbReference type="RuleBase" id="RU000682"/>
    </source>
</evidence>
<keyword evidence="2 4" id="KW-0371">Homeobox</keyword>
<sequence>MDRNCSQYFDAFTQTPDGELKTEYYNPFIVRHRKKTTKTQLQVLENTFASNVRPDARMRRILAEQLSMTPRSIQVWFQNRRAKEKKLVERKFRLDNTHLYEMERRHAQSSNFTFSPTNNSLYTPPWQSEDVRFIISNDSIDEVSTRSLSQDDFSENIIFNQRGMPCRFNK</sequence>
<dbReference type="InterPro" id="IPR051000">
    <property type="entry name" value="Homeobox_DNA-bind_prot"/>
</dbReference>
<keyword evidence="3 4" id="KW-0539">Nucleus</keyword>
<dbReference type="CDD" id="cd00086">
    <property type="entry name" value="homeodomain"/>
    <property type="match status" value="1"/>
</dbReference>
<name>A0A059EWY1_9MICR</name>
<dbReference type="PROSITE" id="PS50071">
    <property type="entry name" value="HOMEOBOX_2"/>
    <property type="match status" value="1"/>
</dbReference>
<evidence type="ECO:0000256" key="1">
    <source>
        <dbReference type="ARBA" id="ARBA00023125"/>
    </source>
</evidence>
<dbReference type="AlphaFoldDB" id="A0A059EWY1"/>
<dbReference type="GO" id="GO:0005634">
    <property type="term" value="C:nucleus"/>
    <property type="evidence" value="ECO:0007669"/>
    <property type="project" value="UniProtKB-SubCell"/>
</dbReference>
<dbReference type="Proteomes" id="UP000030655">
    <property type="component" value="Unassembled WGS sequence"/>
</dbReference>
<dbReference type="GO" id="GO:0030154">
    <property type="term" value="P:cell differentiation"/>
    <property type="evidence" value="ECO:0007669"/>
    <property type="project" value="TreeGrafter"/>
</dbReference>
<dbReference type="SUPFAM" id="SSF46689">
    <property type="entry name" value="Homeodomain-like"/>
    <property type="match status" value="1"/>
</dbReference>
<evidence type="ECO:0000259" key="6">
    <source>
        <dbReference type="PROSITE" id="PS50071"/>
    </source>
</evidence>
<evidence type="ECO:0000256" key="2">
    <source>
        <dbReference type="ARBA" id="ARBA00023155"/>
    </source>
</evidence>
<reference evidence="8" key="1">
    <citation type="submission" date="2013-02" db="EMBL/GenBank/DDBJ databases">
        <authorList>
            <consortium name="The Broad Institute Genome Sequencing Platform"/>
            <person name="Cuomo C."/>
            <person name="Becnel J."/>
            <person name="Sanscrainte N."/>
            <person name="Walker B."/>
            <person name="Young S.K."/>
            <person name="Zeng Q."/>
            <person name="Gargeya S."/>
            <person name="Fitzgerald M."/>
            <person name="Haas B."/>
            <person name="Abouelleil A."/>
            <person name="Alvarado L."/>
            <person name="Arachchi H.M."/>
            <person name="Berlin A.M."/>
            <person name="Chapman S.B."/>
            <person name="Dewar J."/>
            <person name="Goldberg J."/>
            <person name="Griggs A."/>
            <person name="Gujja S."/>
            <person name="Hansen M."/>
            <person name="Howarth C."/>
            <person name="Imamovic A."/>
            <person name="Larimer J."/>
            <person name="McCowan C."/>
            <person name="Murphy C."/>
            <person name="Neiman D."/>
            <person name="Pearson M."/>
            <person name="Priest M."/>
            <person name="Roberts A."/>
            <person name="Saif S."/>
            <person name="Shea T."/>
            <person name="Sisk P."/>
            <person name="Sykes S."/>
            <person name="Wortman J."/>
            <person name="Nusbaum C."/>
            <person name="Birren B."/>
        </authorList>
    </citation>
    <scope>NUCLEOTIDE SEQUENCE [LARGE SCALE GENOMIC DNA]</scope>
    <source>
        <strain evidence="8">PRA339</strain>
    </source>
</reference>
<dbReference type="Pfam" id="PF00046">
    <property type="entry name" value="Homeodomain"/>
    <property type="match status" value="1"/>
</dbReference>
<dbReference type="InterPro" id="IPR009057">
    <property type="entry name" value="Homeodomain-like_sf"/>
</dbReference>
<protein>
    <recommendedName>
        <fullName evidence="6">Homeobox domain-containing protein</fullName>
    </recommendedName>
</protein>
<dbReference type="SMART" id="SM00389">
    <property type="entry name" value="HOX"/>
    <property type="match status" value="1"/>
</dbReference>